<dbReference type="Proteomes" id="UP000677515">
    <property type="component" value="Chromosome"/>
</dbReference>
<keyword evidence="2" id="KW-1277">Toxin-antitoxin system</keyword>
<dbReference type="InterPro" id="IPR035093">
    <property type="entry name" value="RelE/ParE_toxin_dom_sf"/>
</dbReference>
<evidence type="ECO:0000256" key="1">
    <source>
        <dbReference type="ARBA" id="ARBA00006226"/>
    </source>
</evidence>
<gene>
    <name evidence="3" type="ORF">ERHA53_07520</name>
</gene>
<dbReference type="NCBIfam" id="TIGR02385">
    <property type="entry name" value="RelE_StbE"/>
    <property type="match status" value="1"/>
</dbReference>
<protein>
    <submittedName>
        <fullName evidence="3">Plasmid stabilization protein</fullName>
    </submittedName>
</protein>
<dbReference type="InterPro" id="IPR051803">
    <property type="entry name" value="TA_system_RelE-like_toxin"/>
</dbReference>
<dbReference type="Gene3D" id="3.30.2310.20">
    <property type="entry name" value="RelE-like"/>
    <property type="match status" value="1"/>
</dbReference>
<name>A0ABN6DF50_ERWRD</name>
<dbReference type="InterPro" id="IPR007712">
    <property type="entry name" value="RelE/ParE_toxin"/>
</dbReference>
<dbReference type="RefSeq" id="WP_133843653.1">
    <property type="nucleotide sequence ID" value="NZ_AP024329.1"/>
</dbReference>
<evidence type="ECO:0000313" key="3">
    <source>
        <dbReference type="EMBL" id="BCQ33409.1"/>
    </source>
</evidence>
<sequence length="90" mass="10512">MELVWKPHALKDRETIMDYIAKDNPLAAVELDDRFEIIAESACRHPDMYKMGRVPGTHEAVVHPHYVMIYQVDSCSLQILRILHTARQWP</sequence>
<dbReference type="PANTHER" id="PTHR33755">
    <property type="entry name" value="TOXIN PARE1-RELATED"/>
    <property type="match status" value="1"/>
</dbReference>
<evidence type="ECO:0000256" key="2">
    <source>
        <dbReference type="ARBA" id="ARBA00022649"/>
    </source>
</evidence>
<keyword evidence="4" id="KW-1185">Reference proteome</keyword>
<reference evidence="3 4" key="1">
    <citation type="submission" date="2021-01" db="EMBL/GenBank/DDBJ databases">
        <title>Complete genome sequence of Erwinia rhapontici MAFF 311153.</title>
        <authorList>
            <person name="Morohoshi T."/>
            <person name="Someya N."/>
        </authorList>
    </citation>
    <scope>NUCLEOTIDE SEQUENCE [LARGE SCALE GENOMIC DNA]</scope>
    <source>
        <strain evidence="3 4">MAFF 311153</strain>
    </source>
</reference>
<evidence type="ECO:0000313" key="4">
    <source>
        <dbReference type="Proteomes" id="UP000677515"/>
    </source>
</evidence>
<proteinExistence type="inferred from homology"/>
<dbReference type="PANTHER" id="PTHR33755:SF6">
    <property type="entry name" value="PLASMID STABILIZATION SYSTEM PROTEIN"/>
    <property type="match status" value="1"/>
</dbReference>
<organism evidence="3 4">
    <name type="scientific">Erwinia rhapontici</name>
    <name type="common">Pectobacterium rhapontici</name>
    <dbReference type="NCBI Taxonomy" id="55212"/>
    <lineage>
        <taxon>Bacteria</taxon>
        <taxon>Pseudomonadati</taxon>
        <taxon>Pseudomonadota</taxon>
        <taxon>Gammaproteobacteria</taxon>
        <taxon>Enterobacterales</taxon>
        <taxon>Erwiniaceae</taxon>
        <taxon>Erwinia</taxon>
    </lineage>
</organism>
<comment type="similarity">
    <text evidence="1">Belongs to the RelE toxin family.</text>
</comment>
<accession>A0ABN6DF50</accession>
<dbReference type="EMBL" id="AP024329">
    <property type="protein sequence ID" value="BCQ33409.1"/>
    <property type="molecule type" value="Genomic_DNA"/>
</dbReference>
<dbReference type="Pfam" id="PF05016">
    <property type="entry name" value="ParE_toxin"/>
    <property type="match status" value="1"/>
</dbReference>